<dbReference type="OrthoDB" id="5963205at2759"/>
<feature type="compositionally biased region" description="Basic and acidic residues" evidence="4">
    <location>
        <begin position="245"/>
        <end position="285"/>
    </location>
</feature>
<feature type="region of interest" description="Disordered" evidence="4">
    <location>
        <begin position="245"/>
        <end position="289"/>
    </location>
</feature>
<dbReference type="PROSITE" id="PS50002">
    <property type="entry name" value="SH3"/>
    <property type="match status" value="1"/>
</dbReference>
<feature type="region of interest" description="Disordered" evidence="4">
    <location>
        <begin position="75"/>
        <end position="100"/>
    </location>
</feature>
<evidence type="ECO:0000256" key="2">
    <source>
        <dbReference type="ARBA" id="ARBA00023054"/>
    </source>
</evidence>
<dbReference type="InterPro" id="IPR036028">
    <property type="entry name" value="SH3-like_dom_sf"/>
</dbReference>
<dbReference type="SMART" id="SM00326">
    <property type="entry name" value="SH3"/>
    <property type="match status" value="1"/>
</dbReference>
<dbReference type="SUPFAM" id="SSF50044">
    <property type="entry name" value="SH3-domain"/>
    <property type="match status" value="1"/>
</dbReference>
<feature type="domain" description="SH3" evidence="5">
    <location>
        <begin position="1"/>
        <end position="66"/>
    </location>
</feature>
<dbReference type="Proteomes" id="UP000694844">
    <property type="component" value="Chromosome 8"/>
</dbReference>
<protein>
    <submittedName>
        <fullName evidence="7">Uncharacterized protein LOC111107219 isoform X1</fullName>
    </submittedName>
</protein>
<keyword evidence="2" id="KW-0175">Coiled coil</keyword>
<evidence type="ECO:0000256" key="1">
    <source>
        <dbReference type="ARBA" id="ARBA00022443"/>
    </source>
</evidence>
<gene>
    <name evidence="7" type="primary">LOC111107219</name>
</gene>
<evidence type="ECO:0000256" key="4">
    <source>
        <dbReference type="SAM" id="MobiDB-lite"/>
    </source>
</evidence>
<dbReference type="Pfam" id="PF06625">
    <property type="entry name" value="DUF1151"/>
    <property type="match status" value="1"/>
</dbReference>
<proteinExistence type="predicted"/>
<dbReference type="InterPro" id="IPR001452">
    <property type="entry name" value="SH3_domain"/>
</dbReference>
<sequence length="308" mass="35086">MELYYAVSAFDAPQGEGSENILSFDEGDRFEIFDCHKNNSEWWGARALKNSCVGYVPSKYMKSTGAVPQKQVLDMQSSGGIKPPDPSLPETPVPDYEDETDGVKLRPKQFRFLRQFSNVISSIKSIDDSYDFPEPEPDYQDDDVMDAPTEKENTIDLLTHSLNEKVILRERKSSNSELDKRLSDPGNDELLIKPKKLANPCIASPARMAVHKELLLNYKMGKNVLEKPELNKVFDKVKEKQRVQEWESQKKPNKRTSLEMKLEQQASKLKEQEDTMKPIKEKVENQSELSRIQSKILSKSLNGSAAVK</sequence>
<keyword evidence="1 3" id="KW-0728">SH3 domain</keyword>
<reference evidence="7" key="1">
    <citation type="submission" date="2025-08" db="UniProtKB">
        <authorList>
            <consortium name="RefSeq"/>
        </authorList>
    </citation>
    <scope>IDENTIFICATION</scope>
    <source>
        <tissue evidence="7">Whole sample</tissue>
    </source>
</reference>
<dbReference type="InterPro" id="IPR009533">
    <property type="entry name" value="FAM107"/>
</dbReference>
<organism evidence="6 7">
    <name type="scientific">Crassostrea virginica</name>
    <name type="common">Eastern oyster</name>
    <dbReference type="NCBI Taxonomy" id="6565"/>
    <lineage>
        <taxon>Eukaryota</taxon>
        <taxon>Metazoa</taxon>
        <taxon>Spiralia</taxon>
        <taxon>Lophotrochozoa</taxon>
        <taxon>Mollusca</taxon>
        <taxon>Bivalvia</taxon>
        <taxon>Autobranchia</taxon>
        <taxon>Pteriomorphia</taxon>
        <taxon>Ostreida</taxon>
        <taxon>Ostreoidea</taxon>
        <taxon>Ostreidae</taxon>
        <taxon>Crassostrea</taxon>
    </lineage>
</organism>
<dbReference type="RefSeq" id="XP_022298010.1">
    <property type="nucleotide sequence ID" value="XM_022442302.1"/>
</dbReference>
<dbReference type="PANTHER" id="PTHR16768:SF5">
    <property type="entry name" value="FI14214P"/>
    <property type="match status" value="1"/>
</dbReference>
<dbReference type="KEGG" id="cvn:111107219"/>
<dbReference type="PANTHER" id="PTHR16768">
    <property type="entry name" value="DOWN REGULATED IN RENAL CARCINOMA 1/TU3A"/>
    <property type="match status" value="1"/>
</dbReference>
<keyword evidence="6" id="KW-1185">Reference proteome</keyword>
<accession>A0A8B8B3L7</accession>
<dbReference type="Gene3D" id="2.30.30.40">
    <property type="entry name" value="SH3 Domains"/>
    <property type="match status" value="1"/>
</dbReference>
<feature type="compositionally biased region" description="Pro residues" evidence="4">
    <location>
        <begin position="83"/>
        <end position="92"/>
    </location>
</feature>
<evidence type="ECO:0000259" key="5">
    <source>
        <dbReference type="PROSITE" id="PS50002"/>
    </source>
</evidence>
<evidence type="ECO:0000256" key="3">
    <source>
        <dbReference type="PROSITE-ProRule" id="PRU00192"/>
    </source>
</evidence>
<dbReference type="GeneID" id="111107219"/>
<name>A0A8B8B3L7_CRAVI</name>
<dbReference type="AlphaFoldDB" id="A0A8B8B3L7"/>
<evidence type="ECO:0000313" key="7">
    <source>
        <dbReference type="RefSeq" id="XP_022298010.1"/>
    </source>
</evidence>
<evidence type="ECO:0000313" key="6">
    <source>
        <dbReference type="Proteomes" id="UP000694844"/>
    </source>
</evidence>